<sequence length="80" mass="9266">MSAENHDRRQVQLEIDERLTASLRQKIRQRVELAIRNSIDPIAISDAEFHMQNPDASLEDLVTALLAFDPYSFPDWKTDI</sequence>
<reference evidence="1 2" key="1">
    <citation type="journal article" date="2016" name="Nat. Commun.">
        <title>Thousands of microbial genomes shed light on interconnected biogeochemical processes in an aquifer system.</title>
        <authorList>
            <person name="Anantharaman K."/>
            <person name="Brown C.T."/>
            <person name="Hug L.A."/>
            <person name="Sharon I."/>
            <person name="Castelle C.J."/>
            <person name="Probst A.J."/>
            <person name="Thomas B.C."/>
            <person name="Singh A."/>
            <person name="Wilkins M.J."/>
            <person name="Karaoz U."/>
            <person name="Brodie E.L."/>
            <person name="Williams K.H."/>
            <person name="Hubbard S.S."/>
            <person name="Banfield J.F."/>
        </authorList>
    </citation>
    <scope>NUCLEOTIDE SEQUENCE [LARGE SCALE GENOMIC DNA]</scope>
</reference>
<organism evidence="1 2">
    <name type="scientific">Candidatus Spechtbacteria bacterium RIFCSPHIGHO2_01_FULL_43_30</name>
    <dbReference type="NCBI Taxonomy" id="1802158"/>
    <lineage>
        <taxon>Bacteria</taxon>
        <taxon>Candidatus Spechtiibacteriota</taxon>
    </lineage>
</organism>
<comment type="caution">
    <text evidence="1">The sequence shown here is derived from an EMBL/GenBank/DDBJ whole genome shotgun (WGS) entry which is preliminary data.</text>
</comment>
<accession>A0A1G2H7X9</accession>
<gene>
    <name evidence="1" type="ORF">A2827_02010</name>
</gene>
<name>A0A1G2H7X9_9BACT</name>
<dbReference type="AlphaFoldDB" id="A0A1G2H7X9"/>
<proteinExistence type="predicted"/>
<dbReference type="Proteomes" id="UP000177932">
    <property type="component" value="Unassembled WGS sequence"/>
</dbReference>
<protein>
    <submittedName>
        <fullName evidence="1">Uncharacterized protein</fullName>
    </submittedName>
</protein>
<evidence type="ECO:0000313" key="1">
    <source>
        <dbReference type="EMBL" id="OGZ58584.1"/>
    </source>
</evidence>
<dbReference type="EMBL" id="MHOD01000003">
    <property type="protein sequence ID" value="OGZ58584.1"/>
    <property type="molecule type" value="Genomic_DNA"/>
</dbReference>
<evidence type="ECO:0000313" key="2">
    <source>
        <dbReference type="Proteomes" id="UP000177932"/>
    </source>
</evidence>